<dbReference type="InterPro" id="IPR013780">
    <property type="entry name" value="Glyco_hydro_b"/>
</dbReference>
<reference evidence="2" key="1">
    <citation type="journal article" date="2020" name="mSystems">
        <title>Genome- and Community-Level Interaction Insights into Carbon Utilization and Element Cycling Functions of Hydrothermarchaeota in Hydrothermal Sediment.</title>
        <authorList>
            <person name="Zhou Z."/>
            <person name="Liu Y."/>
            <person name="Xu W."/>
            <person name="Pan J."/>
            <person name="Luo Z.H."/>
            <person name="Li M."/>
        </authorList>
    </citation>
    <scope>NUCLEOTIDE SEQUENCE [LARGE SCALE GENOMIC DNA]</scope>
    <source>
        <strain evidence="2">SpSt-289</strain>
    </source>
</reference>
<dbReference type="Gene3D" id="1.10.1740.10">
    <property type="match status" value="1"/>
</dbReference>
<comment type="caution">
    <text evidence="2">The sequence shown here is derived from an EMBL/GenBank/DDBJ whole genome shotgun (WGS) entry which is preliminary data.</text>
</comment>
<dbReference type="GO" id="GO:0005975">
    <property type="term" value="P:carbohydrate metabolic process"/>
    <property type="evidence" value="ECO:0007669"/>
    <property type="project" value="InterPro"/>
</dbReference>
<dbReference type="SUPFAM" id="SSF51445">
    <property type="entry name" value="(Trans)glycosidases"/>
    <property type="match status" value="1"/>
</dbReference>
<organism evidence="2">
    <name type="scientific">Caldilinea aerophila</name>
    <dbReference type="NCBI Taxonomy" id="133453"/>
    <lineage>
        <taxon>Bacteria</taxon>
        <taxon>Bacillati</taxon>
        <taxon>Chloroflexota</taxon>
        <taxon>Caldilineae</taxon>
        <taxon>Caldilineales</taxon>
        <taxon>Caldilineaceae</taxon>
        <taxon>Caldilinea</taxon>
    </lineage>
</organism>
<dbReference type="SMART" id="SM00642">
    <property type="entry name" value="Aamy"/>
    <property type="match status" value="1"/>
</dbReference>
<evidence type="ECO:0000259" key="1">
    <source>
        <dbReference type="SMART" id="SM00642"/>
    </source>
</evidence>
<dbReference type="EMBL" id="DSMG01000101">
    <property type="protein sequence ID" value="HDX31876.1"/>
    <property type="molecule type" value="Genomic_DNA"/>
</dbReference>
<dbReference type="Gene3D" id="3.90.400.10">
    <property type="entry name" value="Oligo-1,6-glucosidase, Domain 2"/>
    <property type="match status" value="1"/>
</dbReference>
<dbReference type="InterPro" id="IPR044077">
    <property type="entry name" value="Amylosucrase"/>
</dbReference>
<protein>
    <submittedName>
        <fullName evidence="2">DUF3459 domain-containing protein</fullName>
    </submittedName>
</protein>
<sequence>MSTQLNLPKEAQRTFARLLPRLEAEFANTIETDAWKTFRRRLDAHFDDLFFLLFELYGDRYDFLYHLERLLVQSARAWMERPEELKALDAQRERNPLWYQSEKMLGGVYYVDLFAGDLQGMRAKIPYFKELGLTYLHLMPLFKAPEGDNDGGYAVSDYRQVDPRLGTVEDLRLLATELRREGISLVLDFIFNHTSDEHRWALAAQAGDEDYAEYYFLFPDRTMPDLYDRTLREIFPDQHPGCFTYRPDIKRWVWTTFHSFQWDLNYHNPAVFRDMAAEMLFLANVGAEVLRLDALAFTWKELGTNCENLPKAHTLVRAFNAVVRIAAPSLLFKSEAIVHPDEVVRYINAKECQLSYNPLLMALLWNSLATREVRLLRHSMSYRFAISEDCSWVNYIRCHDDIGWTFDDGDAAALGINGYDHRRFLNAFYTGRFPGSFARGLPFQENPRTGDARISGTLASLAGLEAALHSGNPAEIDLAVRRILLLNAIILSIGGIPLIYLGDEVGVLNDYSYADDPAKAGDSRWVHRPRIDWEQMARRHDPTTIEGRIYSGLRHLIEVRKATPAFAGNRMRVIHLGNDHVFAYLRTGSHGDRVLVIANFTEHTQPVPANEVRLYGAGYHFRELISGQELALTGETIVLAPYQVLWLAD</sequence>
<dbReference type="Pfam" id="PF00128">
    <property type="entry name" value="Alpha-amylase"/>
    <property type="match status" value="1"/>
</dbReference>
<dbReference type="Gene3D" id="3.20.20.80">
    <property type="entry name" value="Glycosidases"/>
    <property type="match status" value="1"/>
</dbReference>
<dbReference type="InterPro" id="IPR032091">
    <property type="entry name" value="Malt_amylase-like_C"/>
</dbReference>
<dbReference type="SUPFAM" id="SSF51011">
    <property type="entry name" value="Glycosyl hydrolase domain"/>
    <property type="match status" value="1"/>
</dbReference>
<dbReference type="InterPro" id="IPR017853">
    <property type="entry name" value="GH"/>
</dbReference>
<evidence type="ECO:0000313" key="2">
    <source>
        <dbReference type="EMBL" id="HDX31876.1"/>
    </source>
</evidence>
<proteinExistence type="predicted"/>
<dbReference type="PANTHER" id="PTHR10357:SF213">
    <property type="entry name" value="ALPHA AMYLASE CATALYTIC REGION"/>
    <property type="match status" value="1"/>
</dbReference>
<dbReference type="Pfam" id="PF16657">
    <property type="entry name" value="Malt_amylase_C"/>
    <property type="match status" value="1"/>
</dbReference>
<dbReference type="GO" id="GO:0047669">
    <property type="term" value="F:amylosucrase activity"/>
    <property type="evidence" value="ECO:0007669"/>
    <property type="project" value="InterPro"/>
</dbReference>
<dbReference type="InterPro" id="IPR045857">
    <property type="entry name" value="O16G_dom_2"/>
</dbReference>
<dbReference type="InterPro" id="IPR006047">
    <property type="entry name" value="GH13_cat_dom"/>
</dbReference>
<accession>A0A7C1FHG0</accession>
<name>A0A7C1FHG0_9CHLR</name>
<dbReference type="PANTHER" id="PTHR10357">
    <property type="entry name" value="ALPHA-AMYLASE FAMILY MEMBER"/>
    <property type="match status" value="1"/>
</dbReference>
<dbReference type="AlphaFoldDB" id="A0A7C1FHG0"/>
<feature type="domain" description="Glycosyl hydrolase family 13 catalytic" evidence="1">
    <location>
        <begin position="110"/>
        <end position="544"/>
    </location>
</feature>
<dbReference type="Gene3D" id="2.60.40.1180">
    <property type="entry name" value="Golgi alpha-mannosidase II"/>
    <property type="match status" value="1"/>
</dbReference>
<gene>
    <name evidence="2" type="ORF">ENQ20_10360</name>
</gene>
<dbReference type="CDD" id="cd11324">
    <property type="entry name" value="AmyAc_Amylosucrase"/>
    <property type="match status" value="1"/>
</dbReference>